<dbReference type="InterPro" id="IPR013762">
    <property type="entry name" value="Integrase-like_cat_sf"/>
</dbReference>
<dbReference type="GO" id="GO:0003677">
    <property type="term" value="F:DNA binding"/>
    <property type="evidence" value="ECO:0007669"/>
    <property type="project" value="InterPro"/>
</dbReference>
<organism evidence="2 3">
    <name type="scientific">Tahibacter aquaticus</name>
    <dbReference type="NCBI Taxonomy" id="520092"/>
    <lineage>
        <taxon>Bacteria</taxon>
        <taxon>Pseudomonadati</taxon>
        <taxon>Pseudomonadota</taxon>
        <taxon>Gammaproteobacteria</taxon>
        <taxon>Lysobacterales</taxon>
        <taxon>Rhodanobacteraceae</taxon>
        <taxon>Tahibacter</taxon>
    </lineage>
</organism>
<accession>A0A4R6Z5C6</accession>
<comment type="caution">
    <text evidence="2">The sequence shown here is derived from an EMBL/GenBank/DDBJ whole genome shotgun (WGS) entry which is preliminary data.</text>
</comment>
<evidence type="ECO:0000313" key="3">
    <source>
        <dbReference type="Proteomes" id="UP000295293"/>
    </source>
</evidence>
<sequence>MSTSSIVASKTPLPFRLGKDDPTFAWVTDHEPAMEPWRMALAEWVRGAVYPAPAMQHGRELVRYLWSCPTAARDPERFCRADYSAPMELASFLDRPNSRSNTAAKLHNGIYRFFDWLLHDRPSGPLADGSRAYRNPLSRKPLVAGPARTHRTAMPIALLDALAEVLTADDYAWPKTIAADWGTDVHGNRVWCPVRAVAMLIKVRLPLRNADVRFLESGEGDAERFTPAGWVANPTPCCTGGRGKAPQRGFLRRLRRTEGTDMTVFFVNTDKGYDRMQFAHHPGRVVPWPQDDVAQAVHGLEAWQQEHNPVAAPTRWTTLQDGRVRKDPKAYEKQPDAFFLLRDPLGTLRNEPLSDARLRTMWLALLDETSRRLTRGDYPELAAAIPQLVDARSPSGRATHAVYDLHTPRVSYTTALYDAEVPPATIGCCLGHTTERMTSHYYAPSDAAVVGTMKEAQQRLQENRSANLAACEKPGGGSLWLPASWVVGLMGAAASGGSPSGLASPVSSTTGYGVCPVGAGRCHVGGRVTADGVPGPVPGGPNRCLQCRFFATGPAHLPGLLDRLNDLSAAFGRRIAAYWRREFDARLCEDSLSAVQDPAARPALRAQFVTAQKRSDEALGELVALQPAWEAAFAAATRCQAVARTGRAGLDLVVNGTAEDWAEAQAAAKEPNVLRAITKDARVHCGPDAASAETARRVADRLVAEHCVEPPPATLGPEHARAVASAQVAWRLRVASGAAEGRDSSRRDLWSWAEDGCAT</sequence>
<gene>
    <name evidence="2" type="ORF">DFR29_103305</name>
</gene>
<reference evidence="2 3" key="1">
    <citation type="submission" date="2019-03" db="EMBL/GenBank/DDBJ databases">
        <title>Genomic Encyclopedia of Type Strains, Phase IV (KMG-IV): sequencing the most valuable type-strain genomes for metagenomic binning, comparative biology and taxonomic classification.</title>
        <authorList>
            <person name="Goeker M."/>
        </authorList>
    </citation>
    <scope>NUCLEOTIDE SEQUENCE [LARGE SCALE GENOMIC DNA]</scope>
    <source>
        <strain evidence="2 3">DSM 21667</strain>
    </source>
</reference>
<dbReference type="SUPFAM" id="SSF56349">
    <property type="entry name" value="DNA breaking-rejoining enzymes"/>
    <property type="match status" value="1"/>
</dbReference>
<dbReference type="InterPro" id="IPR011010">
    <property type="entry name" value="DNA_brk_join_enz"/>
</dbReference>
<protein>
    <submittedName>
        <fullName evidence="2">Putative integrase</fullName>
    </submittedName>
</protein>
<keyword evidence="3" id="KW-1185">Reference proteome</keyword>
<dbReference type="Proteomes" id="UP000295293">
    <property type="component" value="Unassembled WGS sequence"/>
</dbReference>
<dbReference type="OrthoDB" id="2077978at2"/>
<dbReference type="RefSeq" id="WP_133817896.1">
    <property type="nucleotide sequence ID" value="NZ_SNZH01000003.1"/>
</dbReference>
<dbReference type="Pfam" id="PF13009">
    <property type="entry name" value="Integrase_2"/>
    <property type="match status" value="2"/>
</dbReference>
<dbReference type="GO" id="GO:0006310">
    <property type="term" value="P:DNA recombination"/>
    <property type="evidence" value="ECO:0007669"/>
    <property type="project" value="UniProtKB-KW"/>
</dbReference>
<name>A0A4R6Z5C6_9GAMM</name>
<dbReference type="GO" id="GO:0015074">
    <property type="term" value="P:DNA integration"/>
    <property type="evidence" value="ECO:0007669"/>
    <property type="project" value="InterPro"/>
</dbReference>
<proteinExistence type="predicted"/>
<keyword evidence="1" id="KW-0233">DNA recombination</keyword>
<dbReference type="AlphaFoldDB" id="A0A4R6Z5C6"/>
<evidence type="ECO:0000313" key="2">
    <source>
        <dbReference type="EMBL" id="TDR46769.1"/>
    </source>
</evidence>
<evidence type="ECO:0000256" key="1">
    <source>
        <dbReference type="ARBA" id="ARBA00023172"/>
    </source>
</evidence>
<dbReference type="InterPro" id="IPR024965">
    <property type="entry name" value="Putative_integrase"/>
</dbReference>
<dbReference type="Gene3D" id="1.10.443.10">
    <property type="entry name" value="Intergrase catalytic core"/>
    <property type="match status" value="1"/>
</dbReference>
<dbReference type="EMBL" id="SNZH01000003">
    <property type="protein sequence ID" value="TDR46769.1"/>
    <property type="molecule type" value="Genomic_DNA"/>
</dbReference>